<gene>
    <name evidence="1" type="ORF">LOY88_006649</name>
</gene>
<protein>
    <submittedName>
        <fullName evidence="1">Uncharacterized protein</fullName>
    </submittedName>
</protein>
<reference evidence="1" key="1">
    <citation type="journal article" date="2022" name="bioRxiv">
        <title>Population genetic analysis of Ophidiomyces ophidiicola, the causative agent of snake fungal disease, indicates recent introductions to the USA.</title>
        <authorList>
            <person name="Ladner J.T."/>
            <person name="Palmer J.M."/>
            <person name="Ettinger C.L."/>
            <person name="Stajich J.E."/>
            <person name="Farrell T.M."/>
            <person name="Glorioso B.M."/>
            <person name="Lawson B."/>
            <person name="Price S.J."/>
            <person name="Stengle A.G."/>
            <person name="Grear D.A."/>
            <person name="Lorch J.M."/>
        </authorList>
    </citation>
    <scope>NUCLEOTIDE SEQUENCE</scope>
    <source>
        <strain evidence="1">NWHC 24266-5</strain>
    </source>
</reference>
<sequence length="335" mass="38001">MAAICTLCPSPTTTTISEPSSVHAASRLDNHDNDGQPDDHGDQQQPASRHESPPRPPQPITPPPLPPLGYQPVRPMILPPPGYLPPHQRETIVRMPPGQTPPLQPKFFIWRSNGTRVPLVPVDELQPGWALGGWSPGRWLNNENILRFMQPAWPAPIRWEGFYGIEQVDMFNYDGETVIVQDWRRYDQEADDDSDTQRARSLQRNPRYLRYLRYLKQASRSLHAHRSPWTARHRKRSLSDPADLPPNAGKYSCRILGDARCVMVLGLPPPAPPLVLPRPMLDLCPFTMPAESPLSPGWRQRQPLMLAPRHLLLRPKLPLDVLLARKIVLARANRP</sequence>
<organism evidence="1">
    <name type="scientific">Ophidiomyces ophidiicola</name>
    <dbReference type="NCBI Taxonomy" id="1387563"/>
    <lineage>
        <taxon>Eukaryota</taxon>
        <taxon>Fungi</taxon>
        <taxon>Dikarya</taxon>
        <taxon>Ascomycota</taxon>
        <taxon>Pezizomycotina</taxon>
        <taxon>Eurotiomycetes</taxon>
        <taxon>Eurotiomycetidae</taxon>
        <taxon>Onygenales</taxon>
        <taxon>Onygenaceae</taxon>
        <taxon>Ophidiomyces</taxon>
    </lineage>
</organism>
<evidence type="ECO:0000313" key="1">
    <source>
        <dbReference type="EMBL" id="KAI2381710.1"/>
    </source>
</evidence>
<proteinExistence type="predicted"/>
<name>A0ACB8UMB6_9EURO</name>
<dbReference type="EMBL" id="JALBCA010000184">
    <property type="protein sequence ID" value="KAI2381710.1"/>
    <property type="molecule type" value="Genomic_DNA"/>
</dbReference>
<accession>A0ACB8UMB6</accession>
<comment type="caution">
    <text evidence="1">The sequence shown here is derived from an EMBL/GenBank/DDBJ whole genome shotgun (WGS) entry which is preliminary data.</text>
</comment>